<dbReference type="Gene3D" id="2.60.120.260">
    <property type="entry name" value="Galactose-binding domain-like"/>
    <property type="match status" value="1"/>
</dbReference>
<name>A0A5C3KPL8_COPMA</name>
<reference evidence="2 3" key="1">
    <citation type="journal article" date="2019" name="Nat. Ecol. Evol.">
        <title>Megaphylogeny resolves global patterns of mushroom evolution.</title>
        <authorList>
            <person name="Varga T."/>
            <person name="Krizsan K."/>
            <person name="Foldi C."/>
            <person name="Dima B."/>
            <person name="Sanchez-Garcia M."/>
            <person name="Sanchez-Ramirez S."/>
            <person name="Szollosi G.J."/>
            <person name="Szarkandi J.G."/>
            <person name="Papp V."/>
            <person name="Albert L."/>
            <person name="Andreopoulos W."/>
            <person name="Angelini C."/>
            <person name="Antonin V."/>
            <person name="Barry K.W."/>
            <person name="Bougher N.L."/>
            <person name="Buchanan P."/>
            <person name="Buyck B."/>
            <person name="Bense V."/>
            <person name="Catcheside P."/>
            <person name="Chovatia M."/>
            <person name="Cooper J."/>
            <person name="Damon W."/>
            <person name="Desjardin D."/>
            <person name="Finy P."/>
            <person name="Geml J."/>
            <person name="Haridas S."/>
            <person name="Hughes K."/>
            <person name="Justo A."/>
            <person name="Karasinski D."/>
            <person name="Kautmanova I."/>
            <person name="Kiss B."/>
            <person name="Kocsube S."/>
            <person name="Kotiranta H."/>
            <person name="LaButti K.M."/>
            <person name="Lechner B.E."/>
            <person name="Liimatainen K."/>
            <person name="Lipzen A."/>
            <person name="Lukacs Z."/>
            <person name="Mihaltcheva S."/>
            <person name="Morgado L.N."/>
            <person name="Niskanen T."/>
            <person name="Noordeloos M.E."/>
            <person name="Ohm R.A."/>
            <person name="Ortiz-Santana B."/>
            <person name="Ovrebo C."/>
            <person name="Racz N."/>
            <person name="Riley R."/>
            <person name="Savchenko A."/>
            <person name="Shiryaev A."/>
            <person name="Soop K."/>
            <person name="Spirin V."/>
            <person name="Szebenyi C."/>
            <person name="Tomsovsky M."/>
            <person name="Tulloss R.E."/>
            <person name="Uehling J."/>
            <person name="Grigoriev I.V."/>
            <person name="Vagvolgyi C."/>
            <person name="Papp T."/>
            <person name="Martin F.M."/>
            <person name="Miettinen O."/>
            <person name="Hibbett D.S."/>
            <person name="Nagy L.G."/>
        </authorList>
    </citation>
    <scope>NUCLEOTIDE SEQUENCE [LARGE SCALE GENOMIC DNA]</scope>
    <source>
        <strain evidence="2 3">CBS 121175</strain>
    </source>
</reference>
<dbReference type="OrthoDB" id="3265734at2759"/>
<dbReference type="Proteomes" id="UP000307440">
    <property type="component" value="Unassembled WGS sequence"/>
</dbReference>
<accession>A0A5C3KPL8</accession>
<proteinExistence type="predicted"/>
<gene>
    <name evidence="2" type="ORF">FA15DRAFT_671726</name>
</gene>
<evidence type="ECO:0000256" key="1">
    <source>
        <dbReference type="SAM" id="Phobius"/>
    </source>
</evidence>
<keyword evidence="1" id="KW-0812">Transmembrane</keyword>
<evidence type="ECO:0000313" key="2">
    <source>
        <dbReference type="EMBL" id="TFK22256.1"/>
    </source>
</evidence>
<dbReference type="AlphaFoldDB" id="A0A5C3KPL8"/>
<protein>
    <submittedName>
        <fullName evidence="2">Uncharacterized protein</fullName>
    </submittedName>
</protein>
<keyword evidence="3" id="KW-1185">Reference proteome</keyword>
<feature type="transmembrane region" description="Helical" evidence="1">
    <location>
        <begin position="188"/>
        <end position="213"/>
    </location>
</feature>
<organism evidence="2 3">
    <name type="scientific">Coprinopsis marcescibilis</name>
    <name type="common">Agaric fungus</name>
    <name type="synonym">Psathyrella marcescibilis</name>
    <dbReference type="NCBI Taxonomy" id="230819"/>
    <lineage>
        <taxon>Eukaryota</taxon>
        <taxon>Fungi</taxon>
        <taxon>Dikarya</taxon>
        <taxon>Basidiomycota</taxon>
        <taxon>Agaricomycotina</taxon>
        <taxon>Agaricomycetes</taxon>
        <taxon>Agaricomycetidae</taxon>
        <taxon>Agaricales</taxon>
        <taxon>Agaricineae</taxon>
        <taxon>Psathyrellaceae</taxon>
        <taxon>Coprinopsis</taxon>
    </lineage>
</organism>
<keyword evidence="1" id="KW-0472">Membrane</keyword>
<sequence>MAEVTWYILDDRSPAIQWAPPGAWLSHSAGREHNGTSTMSLVPDASVTLTFNGTGIQVFGTITGQVNHEGTPAFQYTIRDADNNEVAGDFWPGSGPTVFNYRAIEETALFPGLHTLAITNQSPDGMFRFDYFRITGTMLPEHNLTATDVTTLSPGGGEPVTSTVFAIPTGDLGRGDRSGEQGAQGVNVATLVVASIASVAFIVGLVILVIFLVRRRRKKRAVIEAGEFCQPQVIRTHDPKPC</sequence>
<evidence type="ECO:0000313" key="3">
    <source>
        <dbReference type="Proteomes" id="UP000307440"/>
    </source>
</evidence>
<dbReference type="EMBL" id="ML210245">
    <property type="protein sequence ID" value="TFK22256.1"/>
    <property type="molecule type" value="Genomic_DNA"/>
</dbReference>
<keyword evidence="1" id="KW-1133">Transmembrane helix</keyword>